<dbReference type="AlphaFoldDB" id="A0A6A5W0J5"/>
<keyword evidence="2" id="KW-1185">Reference proteome</keyword>
<proteinExistence type="predicted"/>
<dbReference type="EMBL" id="ML977657">
    <property type="protein sequence ID" value="KAF1994498.1"/>
    <property type="molecule type" value="Genomic_DNA"/>
</dbReference>
<dbReference type="PANTHER" id="PTHR39290">
    <property type="entry name" value="C3H1-TYPE DOMAIN-CONTAINING PROTEIN-RELATED"/>
    <property type="match status" value="1"/>
</dbReference>
<gene>
    <name evidence="1" type="ORF">P154DRAFT_527013</name>
</gene>
<evidence type="ECO:0000313" key="2">
    <source>
        <dbReference type="Proteomes" id="UP000799779"/>
    </source>
</evidence>
<dbReference type="SUPFAM" id="SSF53335">
    <property type="entry name" value="S-adenosyl-L-methionine-dependent methyltransferases"/>
    <property type="match status" value="1"/>
</dbReference>
<dbReference type="InterPro" id="IPR029063">
    <property type="entry name" value="SAM-dependent_MTases_sf"/>
</dbReference>
<dbReference type="OrthoDB" id="5411518at2759"/>
<evidence type="ECO:0000313" key="1">
    <source>
        <dbReference type="EMBL" id="KAF1994498.1"/>
    </source>
</evidence>
<sequence length="316" mass="35183">MTQAAINGKRKNGLHDWYHDAEGKNAVSPPSPEEIEAYTSLFSASTALPKALNSFKANAKANTLRAQISTYLSSKLFNKTQGLLPNKKDRQHANPYLSWWKYSCEELEWAGPWPDTTYTKISHHILPVFYHHFGCIVPSYGALHVIAKLAQPARPSKEPVRPILDVGSGNGYWTFMLRNLGLEGGMKALNVRAIDNQTSEYRVMWVKDTIIANGTDYLASNDNGKGCVLLLVYPQATGDFTASVLKQFEGDTIVIAGTQNGNGFTGFQGEMVDEWMQRGKKEFDLVLRMPLPSFAGKDEGMFVWKRKAEKVASTVE</sequence>
<dbReference type="Proteomes" id="UP000799779">
    <property type="component" value="Unassembled WGS sequence"/>
</dbReference>
<protein>
    <submittedName>
        <fullName evidence="1">Uncharacterized protein</fullName>
    </submittedName>
</protein>
<reference evidence="1" key="1">
    <citation type="journal article" date="2020" name="Stud. Mycol.">
        <title>101 Dothideomycetes genomes: a test case for predicting lifestyles and emergence of pathogens.</title>
        <authorList>
            <person name="Haridas S."/>
            <person name="Albert R."/>
            <person name="Binder M."/>
            <person name="Bloem J."/>
            <person name="Labutti K."/>
            <person name="Salamov A."/>
            <person name="Andreopoulos B."/>
            <person name="Baker S."/>
            <person name="Barry K."/>
            <person name="Bills G."/>
            <person name="Bluhm B."/>
            <person name="Cannon C."/>
            <person name="Castanera R."/>
            <person name="Culley D."/>
            <person name="Daum C."/>
            <person name="Ezra D."/>
            <person name="Gonzalez J."/>
            <person name="Henrissat B."/>
            <person name="Kuo A."/>
            <person name="Liang C."/>
            <person name="Lipzen A."/>
            <person name="Lutzoni F."/>
            <person name="Magnuson J."/>
            <person name="Mondo S."/>
            <person name="Nolan M."/>
            <person name="Ohm R."/>
            <person name="Pangilinan J."/>
            <person name="Park H.-J."/>
            <person name="Ramirez L."/>
            <person name="Alfaro M."/>
            <person name="Sun H."/>
            <person name="Tritt A."/>
            <person name="Yoshinaga Y."/>
            <person name="Zwiers L.-H."/>
            <person name="Turgeon B."/>
            <person name="Goodwin S."/>
            <person name="Spatafora J."/>
            <person name="Crous P."/>
            <person name="Grigoriev I."/>
        </authorList>
    </citation>
    <scope>NUCLEOTIDE SEQUENCE</scope>
    <source>
        <strain evidence="1">CBS 123094</strain>
    </source>
</reference>
<name>A0A6A5W0J5_9PLEO</name>
<accession>A0A6A5W0J5</accession>
<organism evidence="1 2">
    <name type="scientific">Amniculicola lignicola CBS 123094</name>
    <dbReference type="NCBI Taxonomy" id="1392246"/>
    <lineage>
        <taxon>Eukaryota</taxon>
        <taxon>Fungi</taxon>
        <taxon>Dikarya</taxon>
        <taxon>Ascomycota</taxon>
        <taxon>Pezizomycotina</taxon>
        <taxon>Dothideomycetes</taxon>
        <taxon>Pleosporomycetidae</taxon>
        <taxon>Pleosporales</taxon>
        <taxon>Amniculicolaceae</taxon>
        <taxon>Amniculicola</taxon>
    </lineage>
</organism>
<dbReference type="PANTHER" id="PTHR39290:SF6">
    <property type="entry name" value="S-ADENOSYL-L-METHIONINE-DEPENDENT METHYLTRANSFERASES SUPERFAMILY PROTEIN"/>
    <property type="match status" value="1"/>
</dbReference>